<reference evidence="1 2" key="1">
    <citation type="submission" date="2020-08" db="EMBL/GenBank/DDBJ databases">
        <title>Sequencing the genomes of 1000 actinobacteria strains.</title>
        <authorList>
            <person name="Klenk H.-P."/>
        </authorList>
    </citation>
    <scope>NUCLEOTIDE SEQUENCE [LARGE SCALE GENOMIC DNA]</scope>
    <source>
        <strain evidence="1 2">DSM 40129</strain>
    </source>
</reference>
<keyword evidence="2" id="KW-1185">Reference proteome</keyword>
<dbReference type="AlphaFoldDB" id="A0AA89TM16"/>
<evidence type="ECO:0000313" key="1">
    <source>
        <dbReference type="EMBL" id="MBB5816834.1"/>
    </source>
</evidence>
<evidence type="ECO:0000313" key="2">
    <source>
        <dbReference type="Proteomes" id="UP000579531"/>
    </source>
</evidence>
<protein>
    <submittedName>
        <fullName evidence="1">Uncharacterized protein</fullName>
    </submittedName>
</protein>
<comment type="caution">
    <text evidence="1">The sequence shown here is derived from an EMBL/GenBank/DDBJ whole genome shotgun (WGS) entry which is preliminary data.</text>
</comment>
<organism evidence="1 2">
    <name type="scientific">Streptomyces collinus</name>
    <dbReference type="NCBI Taxonomy" id="42684"/>
    <lineage>
        <taxon>Bacteria</taxon>
        <taxon>Bacillati</taxon>
        <taxon>Actinomycetota</taxon>
        <taxon>Actinomycetes</taxon>
        <taxon>Kitasatosporales</taxon>
        <taxon>Streptomycetaceae</taxon>
        <taxon>Streptomyces</taxon>
    </lineage>
</organism>
<sequence>MTVYVCSLKTDVAQSIPADGANHIVRFPFGSGESYDAHNMHQAVQPDGYTVTNWATDDRSGLIWPSIAGWGQLYAMIQWEDGSYTELRDRFVRDPLNLSTGYDSTATDHRPPSPGMQCFTKGHGLFTAIGTPLALLVSHNDSTACDLVLAEFKLVIHT</sequence>
<proteinExistence type="predicted"/>
<dbReference type="EMBL" id="JACHLX010000002">
    <property type="protein sequence ID" value="MBB5816834.1"/>
    <property type="molecule type" value="Genomic_DNA"/>
</dbReference>
<dbReference type="GeneID" id="93835892"/>
<gene>
    <name evidence="1" type="ORF">HNR72_007956</name>
</gene>
<dbReference type="RefSeq" id="WP_184854626.1">
    <property type="nucleotide sequence ID" value="NZ_BAABFE010000013.1"/>
</dbReference>
<accession>A0AA89TM16</accession>
<dbReference type="Proteomes" id="UP000579531">
    <property type="component" value="Unassembled WGS sequence"/>
</dbReference>
<name>A0AA89TM16_STRCU</name>